<dbReference type="InterPro" id="IPR002758">
    <property type="entry name" value="Cation_antiport_E"/>
</dbReference>
<evidence type="ECO:0000256" key="1">
    <source>
        <dbReference type="ARBA" id="ARBA00004651"/>
    </source>
</evidence>
<dbReference type="EMBL" id="DTMQ01000009">
    <property type="protein sequence ID" value="HGE98705.1"/>
    <property type="molecule type" value="Genomic_DNA"/>
</dbReference>
<dbReference type="GO" id="GO:0008324">
    <property type="term" value="F:monoatomic cation transmembrane transporter activity"/>
    <property type="evidence" value="ECO:0007669"/>
    <property type="project" value="InterPro"/>
</dbReference>
<dbReference type="PIRSF" id="PIRSF019239">
    <property type="entry name" value="MrpE"/>
    <property type="match status" value="1"/>
</dbReference>
<keyword evidence="4 7" id="KW-0812">Transmembrane</keyword>
<dbReference type="AlphaFoldDB" id="A0A7C3UNS8"/>
<organism evidence="8">
    <name type="scientific">candidate division WOR-3 bacterium</name>
    <dbReference type="NCBI Taxonomy" id="2052148"/>
    <lineage>
        <taxon>Bacteria</taxon>
        <taxon>Bacteria division WOR-3</taxon>
    </lineage>
</organism>
<evidence type="ECO:0000256" key="5">
    <source>
        <dbReference type="ARBA" id="ARBA00022989"/>
    </source>
</evidence>
<protein>
    <submittedName>
        <fullName evidence="8">Na+/H+ antiporter subunit E</fullName>
    </submittedName>
</protein>
<feature type="transmembrane region" description="Helical" evidence="7">
    <location>
        <begin position="58"/>
        <end position="76"/>
    </location>
</feature>
<comment type="caution">
    <text evidence="8">The sequence shown here is derived from an EMBL/GenBank/DDBJ whole genome shotgun (WGS) entry which is preliminary data.</text>
</comment>
<evidence type="ECO:0000313" key="8">
    <source>
        <dbReference type="EMBL" id="HGE98705.1"/>
    </source>
</evidence>
<evidence type="ECO:0000256" key="4">
    <source>
        <dbReference type="ARBA" id="ARBA00022692"/>
    </source>
</evidence>
<evidence type="ECO:0000256" key="3">
    <source>
        <dbReference type="ARBA" id="ARBA00022475"/>
    </source>
</evidence>
<keyword evidence="5 7" id="KW-1133">Transmembrane helix</keyword>
<dbReference type="PANTHER" id="PTHR34584:SF1">
    <property type="entry name" value="NA(+)_H(+) ANTIPORTER SUBUNIT E1"/>
    <property type="match status" value="1"/>
</dbReference>
<dbReference type="PANTHER" id="PTHR34584">
    <property type="entry name" value="NA(+)/H(+) ANTIPORTER SUBUNIT E1"/>
    <property type="match status" value="1"/>
</dbReference>
<feature type="transmembrane region" description="Helical" evidence="7">
    <location>
        <begin position="27"/>
        <end position="46"/>
    </location>
</feature>
<reference evidence="8" key="1">
    <citation type="journal article" date="2020" name="mSystems">
        <title>Genome- and Community-Level Interaction Insights into Carbon Utilization and Element Cycling Functions of Hydrothermarchaeota in Hydrothermal Sediment.</title>
        <authorList>
            <person name="Zhou Z."/>
            <person name="Liu Y."/>
            <person name="Xu W."/>
            <person name="Pan J."/>
            <person name="Luo Z.H."/>
            <person name="Li M."/>
        </authorList>
    </citation>
    <scope>NUCLEOTIDE SEQUENCE [LARGE SCALE GENOMIC DNA]</scope>
    <source>
        <strain evidence="8">SpSt-906</strain>
    </source>
</reference>
<proteinExistence type="inferred from homology"/>
<evidence type="ECO:0000256" key="6">
    <source>
        <dbReference type="ARBA" id="ARBA00023136"/>
    </source>
</evidence>
<accession>A0A7C3UNS8</accession>
<dbReference type="GO" id="GO:0005886">
    <property type="term" value="C:plasma membrane"/>
    <property type="evidence" value="ECO:0007669"/>
    <property type="project" value="UniProtKB-SubCell"/>
</dbReference>
<evidence type="ECO:0000256" key="7">
    <source>
        <dbReference type="SAM" id="Phobius"/>
    </source>
</evidence>
<evidence type="ECO:0000256" key="2">
    <source>
        <dbReference type="ARBA" id="ARBA00006228"/>
    </source>
</evidence>
<comment type="similarity">
    <text evidence="2">Belongs to the CPA3 antiporters (TC 2.A.63) subunit E family.</text>
</comment>
<dbReference type="Pfam" id="PF01899">
    <property type="entry name" value="MNHE"/>
    <property type="match status" value="1"/>
</dbReference>
<gene>
    <name evidence="8" type="ORF">ENX07_01330</name>
</gene>
<sequence length="161" mass="19054">MKRFTYFIFSFVLYLLLVWNLSYQEILAGIIVAFLAAVLFGGYFTYEPKRFLQIHRWVWFLLYIPFFIWACIRANLDVAFRVIHPERPLNPGIVKIKTNLRSEIARTFLANSITLTPGTMSVEIEDDILYIHWIDVRAKDLEKASLIIARPFERFLARIFD</sequence>
<feature type="transmembrane region" description="Helical" evidence="7">
    <location>
        <begin position="5"/>
        <end position="21"/>
    </location>
</feature>
<keyword evidence="6 7" id="KW-0472">Membrane</keyword>
<comment type="subcellular location">
    <subcellularLocation>
        <location evidence="1">Cell membrane</location>
        <topology evidence="1">Multi-pass membrane protein</topology>
    </subcellularLocation>
</comment>
<keyword evidence="3" id="KW-1003">Cell membrane</keyword>
<name>A0A7C3UNS8_UNCW3</name>